<dbReference type="KEGG" id="mhi:Mhar_1901"/>
<keyword evidence="3" id="KW-1185">Reference proteome</keyword>
<evidence type="ECO:0000313" key="2">
    <source>
        <dbReference type="EMBL" id="AET65258.1"/>
    </source>
</evidence>
<dbReference type="NCBIfam" id="NF003153">
    <property type="entry name" value="PRK04115.1"/>
    <property type="match status" value="1"/>
</dbReference>
<dbReference type="EMBL" id="CP003117">
    <property type="protein sequence ID" value="AET65258.1"/>
    <property type="molecule type" value="Genomic_DNA"/>
</dbReference>
<accession>G7WQ66</accession>
<dbReference type="STRING" id="1110509.Mhar_1901"/>
<comment type="similarity">
    <text evidence="1">Belongs to the UPF0216 family.</text>
</comment>
<gene>
    <name evidence="2" type="ordered locus">Mhar_1901</name>
</gene>
<organism evidence="2 3">
    <name type="scientific">Methanothrix harundinacea (strain 6Ac)</name>
    <name type="common">Methanosaeta harundinacea</name>
    <dbReference type="NCBI Taxonomy" id="1110509"/>
    <lineage>
        <taxon>Archaea</taxon>
        <taxon>Methanobacteriati</taxon>
        <taxon>Methanobacteriota</taxon>
        <taxon>Stenosarchaea group</taxon>
        <taxon>Methanomicrobia</taxon>
        <taxon>Methanotrichales</taxon>
        <taxon>Methanotrichaceae</taxon>
        <taxon>Methanothrix</taxon>
    </lineage>
</organism>
<evidence type="ECO:0000256" key="1">
    <source>
        <dbReference type="HAMAP-Rule" id="MF_00585"/>
    </source>
</evidence>
<dbReference type="InterPro" id="IPR002746">
    <property type="entry name" value="UPF0216"/>
</dbReference>
<protein>
    <recommendedName>
        <fullName evidence="1">UPF0216 protein Mhar_1901</fullName>
    </recommendedName>
</protein>
<dbReference type="Pfam" id="PF01886">
    <property type="entry name" value="DUF61"/>
    <property type="match status" value="1"/>
</dbReference>
<dbReference type="HAMAP" id="MF_00585">
    <property type="entry name" value="UPF0216"/>
    <property type="match status" value="1"/>
</dbReference>
<evidence type="ECO:0000313" key="3">
    <source>
        <dbReference type="Proteomes" id="UP000005877"/>
    </source>
</evidence>
<dbReference type="PATRIC" id="fig|1110509.7.peg.2109"/>
<dbReference type="Proteomes" id="UP000005877">
    <property type="component" value="Chromosome"/>
</dbReference>
<proteinExistence type="inferred from homology"/>
<dbReference type="RefSeq" id="WP_014587436.1">
    <property type="nucleotide sequence ID" value="NC_017527.1"/>
</dbReference>
<reference evidence="2 3" key="1">
    <citation type="journal article" date="2012" name="PLoS ONE">
        <title>The genome characteristics and predicted function of methyl-group oxidation pathway in the obligate aceticlastic methanogens, Methanosaeta spp.</title>
        <authorList>
            <person name="Zhu J."/>
            <person name="Zheng H."/>
            <person name="Ai G."/>
            <person name="Zhang G."/>
            <person name="Liu D."/>
            <person name="Liu X."/>
            <person name="Dong X."/>
        </authorList>
    </citation>
    <scope>NUCLEOTIDE SEQUENCE [LARGE SCALE GENOMIC DNA]</scope>
    <source>
        <strain evidence="2 3">6Ac</strain>
    </source>
</reference>
<dbReference type="OrthoDB" id="18795at2157"/>
<sequence>MVAVDNNLIVKTVQSMNQHLPGRRKRLTELLQEEKPGVRGKDNTFFIMDKKELKVISEAVPKYLWDRLRLPILIEMAPQYGSGSARVQGEAEGILVRKLLKIERGDRKMVIIYMPEIRELRRNLPTTSQYAFITALD</sequence>
<dbReference type="AlphaFoldDB" id="G7WQ66"/>
<dbReference type="GeneID" id="12511073"/>
<name>G7WQ66_METH6</name>
<dbReference type="HOGENOM" id="CLU_146474_0_0_2"/>